<accession>A0A1H4C6Q6</accession>
<organism evidence="4 5">
    <name type="scientific">Bacteroides xylanisolvens</name>
    <dbReference type="NCBI Taxonomy" id="371601"/>
    <lineage>
        <taxon>Bacteria</taxon>
        <taxon>Pseudomonadati</taxon>
        <taxon>Bacteroidota</taxon>
        <taxon>Bacteroidia</taxon>
        <taxon>Bacteroidales</taxon>
        <taxon>Bacteroidaceae</taxon>
        <taxon>Bacteroides</taxon>
    </lineage>
</organism>
<dbReference type="InterPro" id="IPR013830">
    <property type="entry name" value="SGNH_hydro"/>
</dbReference>
<feature type="signal peptide" evidence="1">
    <location>
        <begin position="1"/>
        <end position="21"/>
    </location>
</feature>
<sequence length="279" mass="32153">MIKYTIPLIIFFVVLCVNTNAQETKPKTSNPAVIEHPWVDKTVAYLGDSVTDPRNRESKNKYWSYLEQWLNINTYVYGRNGAQWKELLGQAAKLQAEHGNDFDAIMIFMGTNDYNSAVPIGEWFTEEKAKVNVDGTIIERTRRITVYDENTYRGCINIVLDSLKRTWPDKQIVMLTPIHRSYASFGQWNVQPTEDFQNGCGEYLDTYVNSIKEAAAIWSVPVIDIYALTGLFPMHKEQVGYFYSDIDRLHPNDKGQKRLAQCLYYQLLALPCSIETLNH</sequence>
<dbReference type="RefSeq" id="WP_081013399.1">
    <property type="nucleotide sequence ID" value="NZ_CP042282.1"/>
</dbReference>
<dbReference type="InterPro" id="IPR051532">
    <property type="entry name" value="Ester_Hydrolysis_Enzymes"/>
</dbReference>
<dbReference type="Proteomes" id="UP000487596">
    <property type="component" value="Unassembled WGS sequence"/>
</dbReference>
<protein>
    <submittedName>
        <fullName evidence="4">GDSL-like Lipase/Acylhydrolase</fullName>
    </submittedName>
    <submittedName>
        <fullName evidence="3">SGNH/GDSL hydrolase family protein</fullName>
    </submittedName>
</protein>
<evidence type="ECO:0000313" key="3">
    <source>
        <dbReference type="EMBL" id="KAB6140128.1"/>
    </source>
</evidence>
<proteinExistence type="predicted"/>
<dbReference type="EMBL" id="FNRP01000008">
    <property type="protein sequence ID" value="SEA56000.1"/>
    <property type="molecule type" value="Genomic_DNA"/>
</dbReference>
<evidence type="ECO:0000256" key="1">
    <source>
        <dbReference type="SAM" id="SignalP"/>
    </source>
</evidence>
<dbReference type="AlphaFoldDB" id="A0A1H4C6Q6"/>
<dbReference type="Gene3D" id="3.40.50.1110">
    <property type="entry name" value="SGNH hydrolase"/>
    <property type="match status" value="1"/>
</dbReference>
<evidence type="ECO:0000313" key="4">
    <source>
        <dbReference type="EMBL" id="SEA56000.1"/>
    </source>
</evidence>
<dbReference type="Pfam" id="PF13472">
    <property type="entry name" value="Lipase_GDSL_2"/>
    <property type="match status" value="1"/>
</dbReference>
<dbReference type="InterPro" id="IPR036514">
    <property type="entry name" value="SGNH_hydro_sf"/>
</dbReference>
<dbReference type="CDD" id="cd00229">
    <property type="entry name" value="SGNH_hydrolase"/>
    <property type="match status" value="1"/>
</dbReference>
<keyword evidence="4" id="KW-0378">Hydrolase</keyword>
<dbReference type="SUPFAM" id="SSF52266">
    <property type="entry name" value="SGNH hydrolase"/>
    <property type="match status" value="1"/>
</dbReference>
<feature type="chain" id="PRO_5036020269" evidence="1">
    <location>
        <begin position="22"/>
        <end position="279"/>
    </location>
</feature>
<dbReference type="GO" id="GO:0004622">
    <property type="term" value="F:phosphatidylcholine lysophospholipase activity"/>
    <property type="evidence" value="ECO:0007669"/>
    <property type="project" value="TreeGrafter"/>
</dbReference>
<evidence type="ECO:0000313" key="5">
    <source>
        <dbReference type="Proteomes" id="UP000183040"/>
    </source>
</evidence>
<reference evidence="4 5" key="1">
    <citation type="submission" date="2016-10" db="EMBL/GenBank/DDBJ databases">
        <authorList>
            <person name="de Groot N.N."/>
        </authorList>
    </citation>
    <scope>NUCLEOTIDE SEQUENCE [LARGE SCALE GENOMIC DNA]</scope>
    <source>
        <strain evidence="4 5">NLAE-zl-G339</strain>
    </source>
</reference>
<name>A0A1H4C6Q6_9BACE</name>
<dbReference type="EMBL" id="WDEH01000009">
    <property type="protein sequence ID" value="KAB6140128.1"/>
    <property type="molecule type" value="Genomic_DNA"/>
</dbReference>
<dbReference type="Proteomes" id="UP000183040">
    <property type="component" value="Unassembled WGS sequence"/>
</dbReference>
<reference evidence="3 6" key="2">
    <citation type="journal article" date="2019" name="Nat. Med.">
        <title>A library of human gut bacterial isolates paired with longitudinal multiomics data enables mechanistic microbiome research.</title>
        <authorList>
            <person name="Poyet M."/>
            <person name="Groussin M."/>
            <person name="Gibbons S.M."/>
            <person name="Avila-Pacheco J."/>
            <person name="Jiang X."/>
            <person name="Kearney S.M."/>
            <person name="Perrotta A.R."/>
            <person name="Berdy B."/>
            <person name="Zhao S."/>
            <person name="Lieberman T.D."/>
            <person name="Swanson P.K."/>
            <person name="Smith M."/>
            <person name="Roesemann S."/>
            <person name="Alexander J.E."/>
            <person name="Rich S.A."/>
            <person name="Livny J."/>
            <person name="Vlamakis H."/>
            <person name="Clish C."/>
            <person name="Bullock K."/>
            <person name="Deik A."/>
            <person name="Scott J."/>
            <person name="Pierce K.A."/>
            <person name="Xavier R.J."/>
            <person name="Alm E.J."/>
        </authorList>
    </citation>
    <scope>NUCLEOTIDE SEQUENCE [LARGE SCALE GENOMIC DNA]</scope>
    <source>
        <strain evidence="3 6">BIOML-A62</strain>
    </source>
</reference>
<evidence type="ECO:0000259" key="2">
    <source>
        <dbReference type="Pfam" id="PF13472"/>
    </source>
</evidence>
<feature type="domain" description="SGNH hydrolase-type esterase" evidence="2">
    <location>
        <begin position="46"/>
        <end position="258"/>
    </location>
</feature>
<keyword evidence="1" id="KW-0732">Signal</keyword>
<dbReference type="PANTHER" id="PTHR30383:SF5">
    <property type="entry name" value="SGNH HYDROLASE-TYPE ESTERASE DOMAIN-CONTAINING PROTEIN"/>
    <property type="match status" value="1"/>
</dbReference>
<evidence type="ECO:0000313" key="6">
    <source>
        <dbReference type="Proteomes" id="UP000487596"/>
    </source>
</evidence>
<gene>
    <name evidence="3" type="ORF">GA424_07645</name>
    <name evidence="4" type="ORF">SAMN04487924_10879</name>
</gene>
<dbReference type="PANTHER" id="PTHR30383">
    <property type="entry name" value="THIOESTERASE 1/PROTEASE 1/LYSOPHOSPHOLIPASE L1"/>
    <property type="match status" value="1"/>
</dbReference>